<dbReference type="GO" id="GO:0012505">
    <property type="term" value="C:endomembrane system"/>
    <property type="evidence" value="ECO:0007669"/>
    <property type="project" value="UniProtKB-SubCell"/>
</dbReference>
<dbReference type="AlphaFoldDB" id="A0AA95H735"/>
<dbReference type="Pfam" id="PF11700">
    <property type="entry name" value="ATG22"/>
    <property type="match status" value="2"/>
</dbReference>
<protein>
    <submittedName>
        <fullName evidence="8">MFS transporter</fullName>
    </submittedName>
</protein>
<dbReference type="SUPFAM" id="SSF103473">
    <property type="entry name" value="MFS general substrate transporter"/>
    <property type="match status" value="1"/>
</dbReference>
<dbReference type="PROSITE" id="PS50850">
    <property type="entry name" value="MFS"/>
    <property type="match status" value="1"/>
</dbReference>
<feature type="transmembrane region" description="Helical" evidence="6">
    <location>
        <begin position="277"/>
        <end position="296"/>
    </location>
</feature>
<evidence type="ECO:0000256" key="6">
    <source>
        <dbReference type="SAM" id="Phobius"/>
    </source>
</evidence>
<feature type="transmembrane region" description="Helical" evidence="6">
    <location>
        <begin position="111"/>
        <end position="130"/>
    </location>
</feature>
<feature type="transmembrane region" description="Helical" evidence="6">
    <location>
        <begin position="151"/>
        <end position="170"/>
    </location>
</feature>
<keyword evidence="3 6" id="KW-0812">Transmembrane</keyword>
<gene>
    <name evidence="8" type="ORF">QJT80_11780</name>
</gene>
<feature type="transmembrane region" description="Helical" evidence="6">
    <location>
        <begin position="243"/>
        <end position="265"/>
    </location>
</feature>
<evidence type="ECO:0000313" key="8">
    <source>
        <dbReference type="EMBL" id="WGZ90174.1"/>
    </source>
</evidence>
<feature type="transmembrane region" description="Helical" evidence="6">
    <location>
        <begin position="366"/>
        <end position="385"/>
    </location>
</feature>
<dbReference type="PANTHER" id="PTHR23519">
    <property type="entry name" value="AUTOPHAGY-RELATED PROTEIN 22"/>
    <property type="match status" value="1"/>
</dbReference>
<sequence>MHPLAKQPRQVWAWAFYDWANSAFVTNVMVAFFPIFFRDYWAKGALSSEAVTLQLGTANSIASISIMLLAPILGAIADQGGLKKRLLMGFAILGISATLILTLITEGAWQLAVTAFILGVVGWLGANIFYDSLLVDISEEANFNRVSAFGYSVGYLGGGLLLAFSVFMSLNPSVFGFDSTIAAVRWVFALTAIWWALFSIPLLLWVQEKPSTQTQRLPFWVVIRQAFGQLWETFKHIRRLRTVGLFLLAYWFYIDGVDTIITMAVDYGKALNFPTNSLITALLVTQFVAFPAALAFGWLGNKIGARRGILIGIGLYALITLGASQMTDVSHFYLLAGAVGLVQGGVQALSRSFYASLIPAEQAAEFFGFYNMLGKFAAVIGPSLVGWTSVLTGSHRIGLLSVLILFALGAAILVRVPDKTIH</sequence>
<feature type="transmembrane region" description="Helical" evidence="6">
    <location>
        <begin position="12"/>
        <end position="37"/>
    </location>
</feature>
<evidence type="ECO:0000256" key="4">
    <source>
        <dbReference type="ARBA" id="ARBA00022989"/>
    </source>
</evidence>
<feature type="transmembrane region" description="Helical" evidence="6">
    <location>
        <begin position="308"/>
        <end position="326"/>
    </location>
</feature>
<feature type="domain" description="Major facilitator superfamily (MFS) profile" evidence="7">
    <location>
        <begin position="1"/>
        <end position="421"/>
    </location>
</feature>
<dbReference type="Gene3D" id="1.20.1250.20">
    <property type="entry name" value="MFS general substrate transporter like domains"/>
    <property type="match status" value="2"/>
</dbReference>
<comment type="subcellular location">
    <subcellularLocation>
        <location evidence="1">Endomembrane system</location>
        <topology evidence="1">Multi-pass membrane protein</topology>
    </subcellularLocation>
</comment>
<keyword evidence="5 6" id="KW-0472">Membrane</keyword>
<dbReference type="InterPro" id="IPR024671">
    <property type="entry name" value="Atg22-like"/>
</dbReference>
<organism evidence="8">
    <name type="scientific">Candidatus Thiocaldithrix dubininis</name>
    <dbReference type="NCBI Taxonomy" id="3080823"/>
    <lineage>
        <taxon>Bacteria</taxon>
        <taxon>Pseudomonadati</taxon>
        <taxon>Pseudomonadota</taxon>
        <taxon>Gammaproteobacteria</taxon>
        <taxon>Thiotrichales</taxon>
        <taxon>Thiotrichaceae</taxon>
        <taxon>Candidatus Thiocaldithrix</taxon>
    </lineage>
</organism>
<accession>A0AA95H735</accession>
<feature type="transmembrane region" description="Helical" evidence="6">
    <location>
        <begin position="397"/>
        <end position="416"/>
    </location>
</feature>
<feature type="transmembrane region" description="Helical" evidence="6">
    <location>
        <begin position="332"/>
        <end position="354"/>
    </location>
</feature>
<proteinExistence type="predicted"/>
<reference evidence="8" key="1">
    <citation type="journal article" date="2023" name="Int. J. Mol. Sci.">
        <title>Metagenomics Revealed a New Genus 'Candidatus Thiocaldithrix dubininis' gen. nov., sp. nov. and a New Species 'Candidatus Thiothrix putei' sp. nov. in the Family Thiotrichaceae, Some Members of Which Have Traits of Both Na+- and H+-Motive Energetics.</title>
        <authorList>
            <person name="Ravin N.V."/>
            <person name="Muntyan M.S."/>
            <person name="Smolyakov D.D."/>
            <person name="Rudenko T.S."/>
            <person name="Beletsky A.V."/>
            <person name="Mardanov A.V."/>
            <person name="Grabovich M.Y."/>
        </authorList>
    </citation>
    <scope>NUCLEOTIDE SEQUENCE</scope>
    <source>
        <strain evidence="8">GKL-01</strain>
    </source>
</reference>
<evidence type="ECO:0000256" key="5">
    <source>
        <dbReference type="ARBA" id="ARBA00023136"/>
    </source>
</evidence>
<keyword evidence="2" id="KW-0813">Transport</keyword>
<evidence type="ECO:0000256" key="2">
    <source>
        <dbReference type="ARBA" id="ARBA00022448"/>
    </source>
</evidence>
<dbReference type="InterPro" id="IPR036259">
    <property type="entry name" value="MFS_trans_sf"/>
</dbReference>
<dbReference type="KEGG" id="tdu:QJT80_11780"/>
<dbReference type="EMBL" id="CP124755">
    <property type="protein sequence ID" value="WGZ90174.1"/>
    <property type="molecule type" value="Genomic_DNA"/>
</dbReference>
<evidence type="ECO:0000256" key="3">
    <source>
        <dbReference type="ARBA" id="ARBA00022692"/>
    </source>
</evidence>
<feature type="transmembrane region" description="Helical" evidence="6">
    <location>
        <begin position="182"/>
        <end position="206"/>
    </location>
</feature>
<feature type="transmembrane region" description="Helical" evidence="6">
    <location>
        <begin position="57"/>
        <end position="77"/>
    </location>
</feature>
<keyword evidence="4 6" id="KW-1133">Transmembrane helix</keyword>
<dbReference type="Proteomes" id="UP001300672">
    <property type="component" value="Chromosome"/>
</dbReference>
<name>A0AA95H735_9GAMM</name>
<dbReference type="InterPro" id="IPR020846">
    <property type="entry name" value="MFS_dom"/>
</dbReference>
<dbReference type="PANTHER" id="PTHR23519:SF1">
    <property type="entry name" value="AUTOPHAGY-RELATED PROTEIN 22"/>
    <property type="match status" value="1"/>
</dbReference>
<dbReference type="GO" id="GO:0022857">
    <property type="term" value="F:transmembrane transporter activity"/>
    <property type="evidence" value="ECO:0007669"/>
    <property type="project" value="InterPro"/>
</dbReference>
<evidence type="ECO:0000256" key="1">
    <source>
        <dbReference type="ARBA" id="ARBA00004127"/>
    </source>
</evidence>
<reference evidence="8" key="2">
    <citation type="submission" date="2023-04" db="EMBL/GenBank/DDBJ databases">
        <authorList>
            <person name="Beletskiy A.V."/>
            <person name="Mardanov A.V."/>
            <person name="Ravin N.V."/>
        </authorList>
    </citation>
    <scope>NUCLEOTIDE SEQUENCE</scope>
    <source>
        <strain evidence="8">GKL-01</strain>
    </source>
</reference>
<feature type="transmembrane region" description="Helical" evidence="6">
    <location>
        <begin position="86"/>
        <end position="105"/>
    </location>
</feature>
<evidence type="ECO:0000259" key="7">
    <source>
        <dbReference type="PROSITE" id="PS50850"/>
    </source>
</evidence>
<dbReference type="InterPro" id="IPR050495">
    <property type="entry name" value="ATG22/LtaA_families"/>
</dbReference>